<comment type="caution">
    <text evidence="3">Lacks conserved residue(s) required for the propagation of feature annotation.</text>
</comment>
<feature type="domain" description="CUB" evidence="6">
    <location>
        <begin position="187"/>
        <end position="301"/>
    </location>
</feature>
<proteinExistence type="evidence at transcript level"/>
<feature type="signal peptide" evidence="5">
    <location>
        <begin position="1"/>
        <end position="20"/>
    </location>
</feature>
<dbReference type="SMART" id="SM00042">
    <property type="entry name" value="CUB"/>
    <property type="match status" value="1"/>
</dbReference>
<dbReference type="OrthoDB" id="6369184at2759"/>
<dbReference type="FunFam" id="2.60.120.290:FF:000005">
    <property type="entry name" value="Procollagen C-endopeptidase enhancer 1"/>
    <property type="match status" value="1"/>
</dbReference>
<dbReference type="AlphaFoldDB" id="Q5ECI3"/>
<dbReference type="EMBL" id="AY907539">
    <property type="protein sequence ID" value="AAW83517.1"/>
    <property type="molecule type" value="mRNA"/>
</dbReference>
<evidence type="ECO:0000256" key="2">
    <source>
        <dbReference type="ARBA" id="ARBA00023157"/>
    </source>
</evidence>
<evidence type="ECO:0000256" key="5">
    <source>
        <dbReference type="SAM" id="SignalP"/>
    </source>
</evidence>
<dbReference type="CDD" id="cd00041">
    <property type="entry name" value="CUB"/>
    <property type="match status" value="1"/>
</dbReference>
<accession>Q5ECI3</accession>
<dbReference type="PROSITE" id="PS01180">
    <property type="entry name" value="CUB"/>
    <property type="match status" value="1"/>
</dbReference>
<name>Q5ECI3_PENVA</name>
<keyword evidence="1" id="KW-0677">Repeat</keyword>
<dbReference type="InterPro" id="IPR000859">
    <property type="entry name" value="CUB_dom"/>
</dbReference>
<evidence type="ECO:0000313" key="7">
    <source>
        <dbReference type="EMBL" id="AAW83517.1"/>
    </source>
</evidence>
<keyword evidence="2 3" id="KW-1015">Disulfide bond</keyword>
<evidence type="ECO:0000259" key="6">
    <source>
        <dbReference type="PROSITE" id="PS01180"/>
    </source>
</evidence>
<organism evidence="7">
    <name type="scientific">Penaeus vannamei</name>
    <name type="common">Whiteleg shrimp</name>
    <name type="synonym">Litopenaeus vannamei</name>
    <dbReference type="NCBI Taxonomy" id="6689"/>
    <lineage>
        <taxon>Eukaryota</taxon>
        <taxon>Metazoa</taxon>
        <taxon>Ecdysozoa</taxon>
        <taxon>Arthropoda</taxon>
        <taxon>Crustacea</taxon>
        <taxon>Multicrustacea</taxon>
        <taxon>Malacostraca</taxon>
        <taxon>Eumalacostraca</taxon>
        <taxon>Eucarida</taxon>
        <taxon>Decapoda</taxon>
        <taxon>Dendrobranchiata</taxon>
        <taxon>Penaeoidea</taxon>
        <taxon>Penaeidae</taxon>
        <taxon>Penaeus</taxon>
    </lineage>
</organism>
<feature type="disulfide bond" evidence="3">
    <location>
        <begin position="187"/>
        <end position="214"/>
    </location>
</feature>
<evidence type="ECO:0000256" key="1">
    <source>
        <dbReference type="ARBA" id="ARBA00022737"/>
    </source>
</evidence>
<keyword evidence="4" id="KW-0175">Coiled coil</keyword>
<dbReference type="PANTHER" id="PTHR24251">
    <property type="entry name" value="OVOCHYMASE-RELATED"/>
    <property type="match status" value="1"/>
</dbReference>
<keyword evidence="5" id="KW-0732">Signal</keyword>
<evidence type="ECO:0000256" key="4">
    <source>
        <dbReference type="SAM" id="Coils"/>
    </source>
</evidence>
<protein>
    <submittedName>
        <fullName evidence="7">CUB-domain containing protein</fullName>
    </submittedName>
</protein>
<feature type="coiled-coil region" evidence="4">
    <location>
        <begin position="123"/>
        <end position="172"/>
    </location>
</feature>
<evidence type="ECO:0000256" key="3">
    <source>
        <dbReference type="PROSITE-ProRule" id="PRU00059"/>
    </source>
</evidence>
<sequence length="303" mass="32989">MVRSPSLALALPLLLMGTLARASSQECSKDPATSLVDQLVGLVGERAARTCDVCSGAVMAKVEEVSAGVSAAKAEHQKELGDVRGLVQGVQAAAQREREGILASLVEAQGDIEAVRESVALSEQRTNVKLEELRSEIATVNANANGNLTAVAQQLRSDIENLKTMLENIQTFIKGGARTSRDAPSTCAENQVMLASVGYLAPVDSGKYKNNTDCSWIIERPQGYRIKLTWLMFALERCTDCKCDYVEIWDGNTTKELIGGRRYCGYLDPPTMTSSSNRVEIKFHSNSARNYAGFKIKYESIED</sequence>
<dbReference type="InterPro" id="IPR035914">
    <property type="entry name" value="Sperma_CUB_dom_sf"/>
</dbReference>
<dbReference type="SUPFAM" id="SSF49854">
    <property type="entry name" value="Spermadhesin, CUB domain"/>
    <property type="match status" value="1"/>
</dbReference>
<reference evidence="7" key="1">
    <citation type="journal article" date="2005" name="J. Virol.">
        <title>Double-stranded RNA induces sequence-specific antiviral silencing in addition to nonspecific immunity in a marine shrimp: convergence of RNA interference and innate immunity in the invertebrate antiviral response?</title>
        <authorList>
            <person name="Robalino J."/>
            <person name="Bartlett T."/>
            <person name="Shepard E."/>
            <person name="Prior S."/>
            <person name="Jaramillo G."/>
            <person name="Scura E."/>
            <person name="Chapman R.W."/>
            <person name="Gross P.S."/>
            <person name="Browdy C.L."/>
            <person name="Warr G.W."/>
        </authorList>
    </citation>
    <scope>NUCLEOTIDE SEQUENCE</scope>
    <source>
        <tissue evidence="7">Gills</tissue>
    </source>
</reference>
<feature type="chain" id="PRO_5004254879" evidence="5">
    <location>
        <begin position="21"/>
        <end position="303"/>
    </location>
</feature>
<dbReference type="Gene3D" id="2.60.120.290">
    <property type="entry name" value="Spermadhesin, CUB domain"/>
    <property type="match status" value="1"/>
</dbReference>
<dbReference type="Pfam" id="PF00431">
    <property type="entry name" value="CUB"/>
    <property type="match status" value="1"/>
</dbReference>